<evidence type="ECO:0000313" key="2">
    <source>
        <dbReference type="EMBL" id="TYS47647.1"/>
    </source>
</evidence>
<gene>
    <name evidence="2" type="ORF">FZD51_11930</name>
</gene>
<dbReference type="EMBL" id="VTER01000006">
    <property type="protein sequence ID" value="TYS47647.1"/>
    <property type="molecule type" value="Genomic_DNA"/>
</dbReference>
<evidence type="ECO:0000259" key="1">
    <source>
        <dbReference type="Pfam" id="PF13021"/>
    </source>
</evidence>
<comment type="caution">
    <text evidence="2">The sequence shown here is derived from an EMBL/GenBank/DDBJ whole genome shotgun (WGS) entry which is preliminary data.</text>
</comment>
<proteinExistence type="predicted"/>
<evidence type="ECO:0000313" key="3">
    <source>
        <dbReference type="Proteomes" id="UP000322139"/>
    </source>
</evidence>
<name>A0A5D4R8I5_9BACI</name>
<dbReference type="InterPro" id="IPR024976">
    <property type="entry name" value="DUF3885"/>
</dbReference>
<dbReference type="AlphaFoldDB" id="A0A5D4R8I5"/>
<organism evidence="2 3">
    <name type="scientific">Bacillus infantis</name>
    <dbReference type="NCBI Taxonomy" id="324767"/>
    <lineage>
        <taxon>Bacteria</taxon>
        <taxon>Bacillati</taxon>
        <taxon>Bacillota</taxon>
        <taxon>Bacilli</taxon>
        <taxon>Bacillales</taxon>
        <taxon>Bacillaceae</taxon>
        <taxon>Bacillus</taxon>
    </lineage>
</organism>
<protein>
    <submittedName>
        <fullName evidence="2">DUF3885 domain-containing protein</fullName>
    </submittedName>
</protein>
<accession>A0A5D4R8I5</accession>
<sequence>MEVKSYLERTFPNLILKPSLYSQWNIGIHFELGNGIYQFKEDGELNLDLFEPVYSQACSIFMSLFSEEDEMAVSLNIYHPEKSNKRQRPTKVFDHYLRNKSLKYLIRHEALPHLFDDGEDGYTSRFYLKGRKSDFHCRKLIEAACNEDFLLKPRFGSAEGSYYPDIFFINMTRDIIFFIYDDRGCEVIAARTDSLRQLYGEYSEWVDEYHM</sequence>
<dbReference type="Pfam" id="PF13021">
    <property type="entry name" value="DUF3885"/>
    <property type="match status" value="1"/>
</dbReference>
<feature type="domain" description="DUF3885" evidence="1">
    <location>
        <begin position="4"/>
        <end position="210"/>
    </location>
</feature>
<dbReference type="Proteomes" id="UP000322139">
    <property type="component" value="Unassembled WGS sequence"/>
</dbReference>
<dbReference type="RefSeq" id="WP_148974979.1">
    <property type="nucleotide sequence ID" value="NZ_VTER01000006.1"/>
</dbReference>
<reference evidence="2 3" key="1">
    <citation type="submission" date="2019-08" db="EMBL/GenBank/DDBJ databases">
        <title>Bacillus genomes from the desert of Cuatro Cienegas, Coahuila.</title>
        <authorList>
            <person name="Olmedo-Alvarez G."/>
        </authorList>
    </citation>
    <scope>NUCLEOTIDE SEQUENCE [LARGE SCALE GENOMIC DNA]</scope>
    <source>
        <strain evidence="2 3">CH446_14T</strain>
    </source>
</reference>